<sequence length="203" mass="22250">MLISRRQGGKQGFHILLSEHVPTLRHVSPAEHSSDSLTVIPVDVELAVLPDCLPMSLSKRVHENLDCLLKIPPIAYQNDISNILLKRTKGTFRIEQLGPTRLHHLAQGLERLVGGFIVGGAERFAEHTVEVVEDVLSLATVQPDETDLGDRMHGVDASIGAWKYHGVSSVCVPDGVGSLVRAPSGCTSLGFQRLTFRFFRDDV</sequence>
<name>A0A6G1IQU9_9PLEO</name>
<proteinExistence type="predicted"/>
<reference evidence="1" key="1">
    <citation type="journal article" date="2020" name="Stud. Mycol.">
        <title>101 Dothideomycetes genomes: a test case for predicting lifestyles and emergence of pathogens.</title>
        <authorList>
            <person name="Haridas S."/>
            <person name="Albert R."/>
            <person name="Binder M."/>
            <person name="Bloem J."/>
            <person name="Labutti K."/>
            <person name="Salamov A."/>
            <person name="Andreopoulos B."/>
            <person name="Baker S."/>
            <person name="Barry K."/>
            <person name="Bills G."/>
            <person name="Bluhm B."/>
            <person name="Cannon C."/>
            <person name="Castanera R."/>
            <person name="Culley D."/>
            <person name="Daum C."/>
            <person name="Ezra D."/>
            <person name="Gonzalez J."/>
            <person name="Henrissat B."/>
            <person name="Kuo A."/>
            <person name="Liang C."/>
            <person name="Lipzen A."/>
            <person name="Lutzoni F."/>
            <person name="Magnuson J."/>
            <person name="Mondo S."/>
            <person name="Nolan M."/>
            <person name="Ohm R."/>
            <person name="Pangilinan J."/>
            <person name="Park H.-J."/>
            <person name="Ramirez L."/>
            <person name="Alfaro M."/>
            <person name="Sun H."/>
            <person name="Tritt A."/>
            <person name="Yoshinaga Y."/>
            <person name="Zwiers L.-H."/>
            <person name="Turgeon B."/>
            <person name="Goodwin S."/>
            <person name="Spatafora J."/>
            <person name="Crous P."/>
            <person name="Grigoriev I."/>
        </authorList>
    </citation>
    <scope>NUCLEOTIDE SEQUENCE</scope>
    <source>
        <strain evidence="1">CBS 122367</strain>
    </source>
</reference>
<evidence type="ECO:0000313" key="1">
    <source>
        <dbReference type="EMBL" id="KAF2680602.1"/>
    </source>
</evidence>
<evidence type="ECO:0000313" key="2">
    <source>
        <dbReference type="Proteomes" id="UP000799291"/>
    </source>
</evidence>
<dbReference type="AlphaFoldDB" id="A0A6G1IQU9"/>
<organism evidence="1 2">
    <name type="scientific">Lentithecium fluviatile CBS 122367</name>
    <dbReference type="NCBI Taxonomy" id="1168545"/>
    <lineage>
        <taxon>Eukaryota</taxon>
        <taxon>Fungi</taxon>
        <taxon>Dikarya</taxon>
        <taxon>Ascomycota</taxon>
        <taxon>Pezizomycotina</taxon>
        <taxon>Dothideomycetes</taxon>
        <taxon>Pleosporomycetidae</taxon>
        <taxon>Pleosporales</taxon>
        <taxon>Massarineae</taxon>
        <taxon>Lentitheciaceae</taxon>
        <taxon>Lentithecium</taxon>
    </lineage>
</organism>
<dbReference type="Proteomes" id="UP000799291">
    <property type="component" value="Unassembled WGS sequence"/>
</dbReference>
<dbReference type="EMBL" id="MU005595">
    <property type="protein sequence ID" value="KAF2680602.1"/>
    <property type="molecule type" value="Genomic_DNA"/>
</dbReference>
<gene>
    <name evidence="1" type="ORF">K458DRAFT_90143</name>
</gene>
<accession>A0A6G1IQU9</accession>
<protein>
    <submittedName>
        <fullName evidence="1">Uncharacterized protein</fullName>
    </submittedName>
</protein>
<keyword evidence="2" id="KW-1185">Reference proteome</keyword>